<organism evidence="4 5">
    <name type="scientific">Solea senegalensis</name>
    <name type="common">Senegalese sole</name>
    <dbReference type="NCBI Taxonomy" id="28829"/>
    <lineage>
        <taxon>Eukaryota</taxon>
        <taxon>Metazoa</taxon>
        <taxon>Chordata</taxon>
        <taxon>Craniata</taxon>
        <taxon>Vertebrata</taxon>
        <taxon>Euteleostomi</taxon>
        <taxon>Actinopterygii</taxon>
        <taxon>Neopterygii</taxon>
        <taxon>Teleostei</taxon>
        <taxon>Neoteleostei</taxon>
        <taxon>Acanthomorphata</taxon>
        <taxon>Carangaria</taxon>
        <taxon>Pleuronectiformes</taxon>
        <taxon>Pleuronectoidei</taxon>
        <taxon>Soleidae</taxon>
        <taxon>Solea</taxon>
    </lineage>
</organism>
<dbReference type="EMBL" id="JAGKHQ010000001">
    <property type="protein sequence ID" value="KAG7526666.1"/>
    <property type="molecule type" value="Genomic_DNA"/>
</dbReference>
<dbReference type="Pfam" id="PF00170">
    <property type="entry name" value="bZIP_1"/>
    <property type="match status" value="1"/>
</dbReference>
<name>A0AAV6TCE4_SOLSE</name>
<dbReference type="Proteomes" id="UP000693946">
    <property type="component" value="Linkage Group LG1"/>
</dbReference>
<dbReference type="InterPro" id="IPR001630">
    <property type="entry name" value="Leuzip_CREB"/>
</dbReference>
<gene>
    <name evidence="4" type="ORF">JOB18_043606</name>
</gene>
<feature type="domain" description="BZIP" evidence="3">
    <location>
        <begin position="131"/>
        <end position="182"/>
    </location>
</feature>
<protein>
    <submittedName>
        <fullName evidence="4">cAMP-responsive element modulator isoform X2</fullName>
    </submittedName>
</protein>
<dbReference type="GO" id="GO:0005667">
    <property type="term" value="C:transcription regulator complex"/>
    <property type="evidence" value="ECO:0007669"/>
    <property type="project" value="TreeGrafter"/>
</dbReference>
<dbReference type="PROSITE" id="PS00036">
    <property type="entry name" value="BZIP_BASIC"/>
    <property type="match status" value="1"/>
</dbReference>
<comment type="caution">
    <text evidence="4">The sequence shown here is derived from an EMBL/GenBank/DDBJ whole genome shotgun (WGS) entry which is preliminary data.</text>
</comment>
<feature type="coiled-coil region" evidence="1">
    <location>
        <begin position="149"/>
        <end position="183"/>
    </location>
</feature>
<proteinExistence type="predicted"/>
<evidence type="ECO:0000256" key="2">
    <source>
        <dbReference type="SAM" id="MobiDB-lite"/>
    </source>
</evidence>
<dbReference type="AlphaFoldDB" id="A0AAV6TCE4"/>
<dbReference type="GO" id="GO:0000978">
    <property type="term" value="F:RNA polymerase II cis-regulatory region sequence-specific DNA binding"/>
    <property type="evidence" value="ECO:0007669"/>
    <property type="project" value="TreeGrafter"/>
</dbReference>
<evidence type="ECO:0000256" key="1">
    <source>
        <dbReference type="SAM" id="Coils"/>
    </source>
</evidence>
<dbReference type="GO" id="GO:0005634">
    <property type="term" value="C:nucleus"/>
    <property type="evidence" value="ECO:0007669"/>
    <property type="project" value="InterPro"/>
</dbReference>
<dbReference type="PANTHER" id="PTHR45879">
    <property type="entry name" value="CYCLIC AMP RESPONSE ELEMENT-BINDING PROTEIN B"/>
    <property type="match status" value="1"/>
</dbReference>
<keyword evidence="1" id="KW-0175">Coiled coil</keyword>
<dbReference type="PROSITE" id="PS50217">
    <property type="entry name" value="BZIP"/>
    <property type="match status" value="1"/>
</dbReference>
<dbReference type="SMART" id="SM00338">
    <property type="entry name" value="BRLZ"/>
    <property type="match status" value="1"/>
</dbReference>
<accession>A0AAV6TCE4</accession>
<reference evidence="4 5" key="1">
    <citation type="journal article" date="2021" name="Sci. Rep.">
        <title>Chromosome anchoring in Senegalese sole (Solea senegalensis) reveals sex-associated markers and genome rearrangements in flatfish.</title>
        <authorList>
            <person name="Guerrero-Cozar I."/>
            <person name="Gomez-Garrido J."/>
            <person name="Berbel C."/>
            <person name="Martinez-Blanch J.F."/>
            <person name="Alioto T."/>
            <person name="Claros M.G."/>
            <person name="Gagnaire P.A."/>
            <person name="Manchado M."/>
        </authorList>
    </citation>
    <scope>NUCLEOTIDE SEQUENCE [LARGE SCALE GENOMIC DNA]</scope>
    <source>
        <strain evidence="4">Sse05_10M</strain>
    </source>
</reference>
<evidence type="ECO:0000313" key="4">
    <source>
        <dbReference type="EMBL" id="KAG7526666.1"/>
    </source>
</evidence>
<dbReference type="InterPro" id="IPR004827">
    <property type="entry name" value="bZIP"/>
</dbReference>
<evidence type="ECO:0000313" key="5">
    <source>
        <dbReference type="Proteomes" id="UP000693946"/>
    </source>
</evidence>
<dbReference type="CDD" id="cd14690">
    <property type="entry name" value="bZIP_CREB1"/>
    <property type="match status" value="1"/>
</dbReference>
<dbReference type="PANTHER" id="PTHR45879:SF3">
    <property type="entry name" value="CYCLIC AMP RESPONSE ELEMENT-BINDING PROTEIN B"/>
    <property type="match status" value="1"/>
</dbReference>
<feature type="region of interest" description="Disordered" evidence="2">
    <location>
        <begin position="1"/>
        <end position="26"/>
    </location>
</feature>
<keyword evidence="5" id="KW-1185">Reference proteome</keyword>
<sequence length="189" mass="21290">MNQPKPEGQRQSVITAPVDQQSHSRQFGLQQFVPEGAGVYMTIPNQQVPQPPPGGHFQPLPGQAWNWLPPTPQSTLNVPVYIGDTRVGPQMNAPGGDFTAYQLQKPSSSLPQGVAGNAIAHSSKKSTVDDVQRREFRLMKNRMAARECRRKKREHLKYLEDRLVVLENQNKTLIEELRVLKDMCQQKAE</sequence>
<evidence type="ECO:0000259" key="3">
    <source>
        <dbReference type="PROSITE" id="PS50217"/>
    </source>
</evidence>
<dbReference type="GO" id="GO:0000981">
    <property type="term" value="F:DNA-binding transcription factor activity, RNA polymerase II-specific"/>
    <property type="evidence" value="ECO:0007669"/>
    <property type="project" value="TreeGrafter"/>
</dbReference>